<dbReference type="InterPro" id="IPR000515">
    <property type="entry name" value="MetI-like"/>
</dbReference>
<dbReference type="PANTHER" id="PTHR43386:SF1">
    <property type="entry name" value="D,D-DIPEPTIDE TRANSPORT SYSTEM PERMEASE PROTEIN DDPC-RELATED"/>
    <property type="match status" value="1"/>
</dbReference>
<proteinExistence type="inferred from homology"/>
<dbReference type="GO" id="GO:0005886">
    <property type="term" value="C:plasma membrane"/>
    <property type="evidence" value="ECO:0007669"/>
    <property type="project" value="UniProtKB-SubCell"/>
</dbReference>
<dbReference type="AlphaFoldDB" id="A0A643FQC5"/>
<evidence type="ECO:0000313" key="9">
    <source>
        <dbReference type="EMBL" id="QOT79060.1"/>
    </source>
</evidence>
<dbReference type="Proteomes" id="UP000397656">
    <property type="component" value="Chromosome 2"/>
</dbReference>
<dbReference type="Pfam" id="PF00528">
    <property type="entry name" value="BPD_transp_1"/>
    <property type="match status" value="1"/>
</dbReference>
<evidence type="ECO:0000259" key="8">
    <source>
        <dbReference type="PROSITE" id="PS50928"/>
    </source>
</evidence>
<organism evidence="9 10">
    <name type="scientific">Cupriavidus basilensis</name>
    <dbReference type="NCBI Taxonomy" id="68895"/>
    <lineage>
        <taxon>Bacteria</taxon>
        <taxon>Pseudomonadati</taxon>
        <taxon>Pseudomonadota</taxon>
        <taxon>Betaproteobacteria</taxon>
        <taxon>Burkholderiales</taxon>
        <taxon>Burkholderiaceae</taxon>
        <taxon>Cupriavidus</taxon>
    </lineage>
</organism>
<keyword evidence="6 7" id="KW-0472">Membrane</keyword>
<dbReference type="InterPro" id="IPR050366">
    <property type="entry name" value="BP-dependent_transpt_permease"/>
</dbReference>
<dbReference type="SUPFAM" id="SSF161098">
    <property type="entry name" value="MetI-like"/>
    <property type="match status" value="1"/>
</dbReference>
<evidence type="ECO:0000256" key="7">
    <source>
        <dbReference type="RuleBase" id="RU363032"/>
    </source>
</evidence>
<comment type="subcellular location">
    <subcellularLocation>
        <location evidence="1 7">Cell membrane</location>
        <topology evidence="1 7">Multi-pass membrane protein</topology>
    </subcellularLocation>
</comment>
<evidence type="ECO:0000256" key="3">
    <source>
        <dbReference type="ARBA" id="ARBA00022475"/>
    </source>
</evidence>
<sequence length="280" mass="29920">MKNTFWRRFCRNKAAVLGLVVLAGFAVLALFGPWMAGHDPWDMVQQPFLQPMQEPGFAMGTDTMGRDILAGVIHGARISLLIGVVSTVVSLLIGVTLGAISGYFGGWIDAALMRFTELFQAVPSFALALVLVAIFEPSIGSIVAAIAIVSWPPVARLVRSEFLTLRQRDFVQAAKLAGQSTPRIILSQILPNASAPIVVMASLMVATAILLESSLSFLGLGDPNHMSWGYMVGSARTVLRQAWWMAVFPGTAILLTVLALNMVGEGLNDALNARLGGSGR</sequence>
<reference evidence="9 10" key="1">
    <citation type="submission" date="2020-10" db="EMBL/GenBank/DDBJ databases">
        <title>Complete genome sequence of Cupriavidus basilensis CCUG 49340T.</title>
        <authorList>
            <person name="Salva-Serra F."/>
            <person name="Donoso R.A."/>
            <person name="Cho K.H."/>
            <person name="Yoo J.A."/>
            <person name="Lee K."/>
            <person name="Yoon S.-H."/>
            <person name="Perez-Pantoja D."/>
            <person name="Moore E.R.B."/>
        </authorList>
    </citation>
    <scope>NUCLEOTIDE SEQUENCE [LARGE SCALE GENOMIC DNA]</scope>
    <source>
        <strain evidence="10">CCUG 49340</strain>
    </source>
</reference>
<keyword evidence="3" id="KW-1003">Cell membrane</keyword>
<evidence type="ECO:0000256" key="6">
    <source>
        <dbReference type="ARBA" id="ARBA00023136"/>
    </source>
</evidence>
<feature type="domain" description="ABC transmembrane type-1" evidence="8">
    <location>
        <begin position="76"/>
        <end position="264"/>
    </location>
</feature>
<dbReference type="Pfam" id="PF12911">
    <property type="entry name" value="OppC_N"/>
    <property type="match status" value="1"/>
</dbReference>
<accession>A0A643FQC5</accession>
<dbReference type="PROSITE" id="PS50928">
    <property type="entry name" value="ABC_TM1"/>
    <property type="match status" value="1"/>
</dbReference>
<protein>
    <submittedName>
        <fullName evidence="9">ABC transporter permease</fullName>
    </submittedName>
</protein>
<evidence type="ECO:0000256" key="5">
    <source>
        <dbReference type="ARBA" id="ARBA00022989"/>
    </source>
</evidence>
<dbReference type="GO" id="GO:0055085">
    <property type="term" value="P:transmembrane transport"/>
    <property type="evidence" value="ECO:0007669"/>
    <property type="project" value="InterPro"/>
</dbReference>
<dbReference type="CDD" id="cd06261">
    <property type="entry name" value="TM_PBP2"/>
    <property type="match status" value="1"/>
</dbReference>
<feature type="transmembrane region" description="Helical" evidence="7">
    <location>
        <begin position="125"/>
        <end position="151"/>
    </location>
</feature>
<keyword evidence="5 7" id="KW-1133">Transmembrane helix</keyword>
<dbReference type="PANTHER" id="PTHR43386">
    <property type="entry name" value="OLIGOPEPTIDE TRANSPORT SYSTEM PERMEASE PROTEIN APPC"/>
    <property type="match status" value="1"/>
</dbReference>
<keyword evidence="4 7" id="KW-0812">Transmembrane</keyword>
<evidence type="ECO:0000256" key="2">
    <source>
        <dbReference type="ARBA" id="ARBA00022448"/>
    </source>
</evidence>
<feature type="transmembrane region" description="Helical" evidence="7">
    <location>
        <begin position="197"/>
        <end position="221"/>
    </location>
</feature>
<dbReference type="InterPro" id="IPR035906">
    <property type="entry name" value="MetI-like_sf"/>
</dbReference>
<evidence type="ECO:0000256" key="4">
    <source>
        <dbReference type="ARBA" id="ARBA00022692"/>
    </source>
</evidence>
<dbReference type="EMBL" id="CP062804">
    <property type="protein sequence ID" value="QOT79060.1"/>
    <property type="molecule type" value="Genomic_DNA"/>
</dbReference>
<dbReference type="Gene3D" id="1.10.3720.10">
    <property type="entry name" value="MetI-like"/>
    <property type="match status" value="1"/>
</dbReference>
<dbReference type="GeneID" id="98405248"/>
<feature type="transmembrane region" description="Helical" evidence="7">
    <location>
        <begin position="242"/>
        <end position="263"/>
    </location>
</feature>
<keyword evidence="2 7" id="KW-0813">Transport</keyword>
<dbReference type="InterPro" id="IPR025966">
    <property type="entry name" value="OppC_N"/>
</dbReference>
<evidence type="ECO:0000313" key="10">
    <source>
        <dbReference type="Proteomes" id="UP000397656"/>
    </source>
</evidence>
<gene>
    <name evidence="9" type="ORF">F7R26_030275</name>
</gene>
<dbReference type="RefSeq" id="WP_150988141.1">
    <property type="nucleotide sequence ID" value="NZ_CP062804.1"/>
</dbReference>
<evidence type="ECO:0000256" key="1">
    <source>
        <dbReference type="ARBA" id="ARBA00004651"/>
    </source>
</evidence>
<comment type="similarity">
    <text evidence="7">Belongs to the binding-protein-dependent transport system permease family.</text>
</comment>
<feature type="transmembrane region" description="Helical" evidence="7">
    <location>
        <begin position="78"/>
        <end position="104"/>
    </location>
</feature>
<name>A0A643FQC5_9BURK</name>